<dbReference type="EMBL" id="JAFJYH010000628">
    <property type="protein sequence ID" value="KAG4410658.1"/>
    <property type="molecule type" value="Genomic_DNA"/>
</dbReference>
<dbReference type="InterPro" id="IPR001138">
    <property type="entry name" value="Zn2Cys6_DnaBD"/>
</dbReference>
<dbReference type="Gene3D" id="4.10.240.10">
    <property type="entry name" value="Zn(2)-C6 fungal-type DNA-binding domain"/>
    <property type="match status" value="1"/>
</dbReference>
<evidence type="ECO:0000313" key="10">
    <source>
        <dbReference type="EMBL" id="KAG4410658.1"/>
    </source>
</evidence>
<evidence type="ECO:0000259" key="9">
    <source>
        <dbReference type="PROSITE" id="PS50048"/>
    </source>
</evidence>
<keyword evidence="4" id="KW-0238">DNA-binding</keyword>
<dbReference type="OrthoDB" id="3172332at2759"/>
<dbReference type="PROSITE" id="PS00463">
    <property type="entry name" value="ZN2_CY6_FUNGAL_1"/>
    <property type="match status" value="1"/>
</dbReference>
<proteinExistence type="predicted"/>
<keyword evidence="1" id="KW-0479">Metal-binding</keyword>
<evidence type="ECO:0000256" key="3">
    <source>
        <dbReference type="ARBA" id="ARBA00023015"/>
    </source>
</evidence>
<dbReference type="Pfam" id="PF00172">
    <property type="entry name" value="Zn_clus"/>
    <property type="match status" value="1"/>
</dbReference>
<dbReference type="GO" id="GO:0000981">
    <property type="term" value="F:DNA-binding transcription factor activity, RNA polymerase II-specific"/>
    <property type="evidence" value="ECO:0007669"/>
    <property type="project" value="InterPro"/>
</dbReference>
<gene>
    <name evidence="10" type="ORF">IFR04_016208</name>
</gene>
<sequence length="620" mass="70741">MLTYDLNSSPNFLLATIFFVAVLMMHTQSLMDNTPVGNENPTQAYQAGTASNTVDKHKPGKRKIMRVKTGCLTCKFRRVKCDEAKPYCSRCMRFGINCDGYKDTAKGPTPQPFRPTGHRPIAPKNSQHAAELLFLAPIHRIHPGAHFEDELEIRYFQMYVERSARQIRGPFKTSLWDRLIPQASETEPFVRQMTVAIGALCPMSKDAKRDNEMPYKRSETLEYTYALQQYQKALQGMRAAIANGEHDMRKALIACILVFCFESLQGRLGPAVMHAQSGLMLLHQWIKTHLVPQVPPFMSKQWLLYGIDEDIMDAFSALDLHVLFFLDKRSTFVRECLITAGNTHIQEMPVKFGSLQEARVFWVLIMRRNCHFVRLALEASKLTELCGPWNENSETTWAGDANMMPGEGLFGTPYKPDLALLGDYNLYQEDISRWNRASASLFECVQQRGTVEEKIMVALLQIHRFTSHIMLTGVFVVEETDYDAFLPEFRTMLSLIQFVLPHLIASAEWSVLYQFELGIVPSLFLLGLRCRDTVTRTETLDLMFSAVYREGIWDLAATGHIVSWVVGIEEEGRDESGYIPEHKRVFLSACHLDLHNRWAVLAGTQRGLTGLVFRKGRIFF</sequence>
<evidence type="ECO:0000256" key="8">
    <source>
        <dbReference type="SAM" id="SignalP"/>
    </source>
</evidence>
<evidence type="ECO:0000256" key="2">
    <source>
        <dbReference type="ARBA" id="ARBA00022833"/>
    </source>
</evidence>
<feature type="region of interest" description="Disordered" evidence="7">
    <location>
        <begin position="37"/>
        <end position="57"/>
    </location>
</feature>
<evidence type="ECO:0000256" key="7">
    <source>
        <dbReference type="SAM" id="MobiDB-lite"/>
    </source>
</evidence>
<organism evidence="10 11">
    <name type="scientific">Cadophora malorum</name>
    <dbReference type="NCBI Taxonomy" id="108018"/>
    <lineage>
        <taxon>Eukaryota</taxon>
        <taxon>Fungi</taxon>
        <taxon>Dikarya</taxon>
        <taxon>Ascomycota</taxon>
        <taxon>Pezizomycotina</taxon>
        <taxon>Leotiomycetes</taxon>
        <taxon>Helotiales</taxon>
        <taxon>Ploettnerulaceae</taxon>
        <taxon>Cadophora</taxon>
    </lineage>
</organism>
<dbReference type="PANTHER" id="PTHR36206:SF4">
    <property type="entry name" value="HYPOTHETICAL CONSERVED PROTEIN (EUROFUNG)-RELATED"/>
    <property type="match status" value="1"/>
</dbReference>
<evidence type="ECO:0000256" key="4">
    <source>
        <dbReference type="ARBA" id="ARBA00023125"/>
    </source>
</evidence>
<dbReference type="PANTHER" id="PTHR36206">
    <property type="entry name" value="ASPERCRYPTIN BIOSYNTHESIS CLUSTER-SPECIFIC TRANSCRIPTION REGULATOR ATNN-RELATED"/>
    <property type="match status" value="1"/>
</dbReference>
<keyword evidence="5" id="KW-0804">Transcription</keyword>
<dbReference type="SMART" id="SM00066">
    <property type="entry name" value="GAL4"/>
    <property type="match status" value="1"/>
</dbReference>
<feature type="domain" description="Zn(2)-C6 fungal-type" evidence="9">
    <location>
        <begin position="70"/>
        <end position="98"/>
    </location>
</feature>
<dbReference type="PROSITE" id="PS50048">
    <property type="entry name" value="ZN2_CY6_FUNGAL_2"/>
    <property type="match status" value="1"/>
</dbReference>
<feature type="compositionally biased region" description="Polar residues" evidence="7">
    <location>
        <begin position="37"/>
        <end position="53"/>
    </location>
</feature>
<feature type="signal peptide" evidence="8">
    <location>
        <begin position="1"/>
        <end position="29"/>
    </location>
</feature>
<dbReference type="GO" id="GO:0003677">
    <property type="term" value="F:DNA binding"/>
    <property type="evidence" value="ECO:0007669"/>
    <property type="project" value="UniProtKB-KW"/>
</dbReference>
<evidence type="ECO:0000256" key="5">
    <source>
        <dbReference type="ARBA" id="ARBA00023163"/>
    </source>
</evidence>
<evidence type="ECO:0000256" key="6">
    <source>
        <dbReference type="ARBA" id="ARBA00023242"/>
    </source>
</evidence>
<keyword evidence="8" id="KW-0732">Signal</keyword>
<keyword evidence="11" id="KW-1185">Reference proteome</keyword>
<dbReference type="InterPro" id="IPR036864">
    <property type="entry name" value="Zn2-C6_fun-type_DNA-bd_sf"/>
</dbReference>
<protein>
    <recommendedName>
        <fullName evidence="9">Zn(2)-C6 fungal-type domain-containing protein</fullName>
    </recommendedName>
</protein>
<dbReference type="InterPro" id="IPR052360">
    <property type="entry name" value="Transcr_Regulatory_Proteins"/>
</dbReference>
<dbReference type="SUPFAM" id="SSF57701">
    <property type="entry name" value="Zn2/Cys6 DNA-binding domain"/>
    <property type="match status" value="1"/>
</dbReference>
<evidence type="ECO:0000256" key="1">
    <source>
        <dbReference type="ARBA" id="ARBA00022723"/>
    </source>
</evidence>
<dbReference type="AlphaFoldDB" id="A0A8H7T1P4"/>
<keyword evidence="3" id="KW-0805">Transcription regulation</keyword>
<evidence type="ECO:0000313" key="11">
    <source>
        <dbReference type="Proteomes" id="UP000664132"/>
    </source>
</evidence>
<reference evidence="10" key="1">
    <citation type="submission" date="2021-02" db="EMBL/GenBank/DDBJ databases">
        <title>Genome sequence Cadophora malorum strain M34.</title>
        <authorList>
            <person name="Stefanovic E."/>
            <person name="Vu D."/>
            <person name="Scully C."/>
            <person name="Dijksterhuis J."/>
            <person name="Roader J."/>
            <person name="Houbraken J."/>
        </authorList>
    </citation>
    <scope>NUCLEOTIDE SEQUENCE</scope>
    <source>
        <strain evidence="10">M34</strain>
    </source>
</reference>
<accession>A0A8H7T1P4</accession>
<dbReference type="CDD" id="cd00067">
    <property type="entry name" value="GAL4"/>
    <property type="match status" value="1"/>
</dbReference>
<keyword evidence="2" id="KW-0862">Zinc</keyword>
<keyword evidence="6" id="KW-0539">Nucleus</keyword>
<name>A0A8H7T1P4_9HELO</name>
<feature type="chain" id="PRO_5034627314" description="Zn(2)-C6 fungal-type domain-containing protein" evidence="8">
    <location>
        <begin position="30"/>
        <end position="620"/>
    </location>
</feature>
<dbReference type="Proteomes" id="UP000664132">
    <property type="component" value="Unassembled WGS sequence"/>
</dbReference>
<comment type="caution">
    <text evidence="10">The sequence shown here is derived from an EMBL/GenBank/DDBJ whole genome shotgun (WGS) entry which is preliminary data.</text>
</comment>
<dbReference type="GO" id="GO:0008270">
    <property type="term" value="F:zinc ion binding"/>
    <property type="evidence" value="ECO:0007669"/>
    <property type="project" value="InterPro"/>
</dbReference>